<proteinExistence type="predicted"/>
<dbReference type="Proteomes" id="UP001595807">
    <property type="component" value="Unassembled WGS sequence"/>
</dbReference>
<reference evidence="2" key="1">
    <citation type="journal article" date="2019" name="Int. J. Syst. Evol. Microbiol.">
        <title>The Global Catalogue of Microorganisms (GCM) 10K type strain sequencing project: providing services to taxonomists for standard genome sequencing and annotation.</title>
        <authorList>
            <consortium name="The Broad Institute Genomics Platform"/>
            <consortium name="The Broad Institute Genome Sequencing Center for Infectious Disease"/>
            <person name="Wu L."/>
            <person name="Ma J."/>
        </authorList>
    </citation>
    <scope>NUCLEOTIDE SEQUENCE [LARGE SCALE GENOMIC DNA]</scope>
    <source>
        <strain evidence="2">CCUG 67170</strain>
    </source>
</reference>
<dbReference type="PANTHER" id="PTHR48100:SF5">
    <property type="entry name" value="HISTIDINE PHOSPHATASE FAMILY PROTEIN"/>
    <property type="match status" value="1"/>
</dbReference>
<dbReference type="InterPro" id="IPR029033">
    <property type="entry name" value="His_PPase_superfam"/>
</dbReference>
<dbReference type="PANTHER" id="PTHR48100">
    <property type="entry name" value="BROAD-SPECIFICITY PHOSPHATASE YOR283W-RELATED"/>
    <property type="match status" value="1"/>
</dbReference>
<sequence>MKKRLYLMKHGQTLFNQLGRIQGWCDSPLTSLGREQALLARHFFKDEGIKFDRYYSSSSERCCETMQIATGQTSFIRLKGLKDWNFGRMEGQQECLFPNRNSIYESFDDFYLQFDGESEGQFRSRISRTIRSIIDELDNGETALAITNTGVIIQLLKYLKLEQYLDHTFSHATIFEFIIGEEEYKLARILDIENNVLTNRL</sequence>
<comment type="caution">
    <text evidence="1">The sequence shown here is derived from an EMBL/GenBank/DDBJ whole genome shotgun (WGS) entry which is preliminary data.</text>
</comment>
<dbReference type="RefSeq" id="WP_380424862.1">
    <property type="nucleotide sequence ID" value="NZ_JBHRZV010000009.1"/>
</dbReference>
<dbReference type="CDD" id="cd07067">
    <property type="entry name" value="HP_PGM_like"/>
    <property type="match status" value="1"/>
</dbReference>
<dbReference type="Gene3D" id="3.40.50.1240">
    <property type="entry name" value="Phosphoglycerate mutase-like"/>
    <property type="match status" value="1"/>
</dbReference>
<dbReference type="EMBL" id="JBHRZV010000009">
    <property type="protein sequence ID" value="MFC3927379.1"/>
    <property type="molecule type" value="Genomic_DNA"/>
</dbReference>
<accession>A0ABV8CTD4</accession>
<dbReference type="InterPro" id="IPR050275">
    <property type="entry name" value="PGM_Phosphatase"/>
</dbReference>
<evidence type="ECO:0000313" key="1">
    <source>
        <dbReference type="EMBL" id="MFC3927379.1"/>
    </source>
</evidence>
<dbReference type="GO" id="GO:0016787">
    <property type="term" value="F:hydrolase activity"/>
    <property type="evidence" value="ECO:0007669"/>
    <property type="project" value="UniProtKB-KW"/>
</dbReference>
<gene>
    <name evidence="1" type="ORF">ACFORF_01855</name>
</gene>
<dbReference type="SUPFAM" id="SSF53254">
    <property type="entry name" value="Phosphoglycerate mutase-like"/>
    <property type="match status" value="1"/>
</dbReference>
<dbReference type="InterPro" id="IPR013078">
    <property type="entry name" value="His_Pase_superF_clade-1"/>
</dbReference>
<evidence type="ECO:0000313" key="2">
    <source>
        <dbReference type="Proteomes" id="UP001595807"/>
    </source>
</evidence>
<keyword evidence="1" id="KW-0378">Hydrolase</keyword>
<protein>
    <submittedName>
        <fullName evidence="1">Histidine phosphatase family protein</fullName>
        <ecNumber evidence="1">3.1.3.-</ecNumber>
    </submittedName>
</protein>
<dbReference type="Pfam" id="PF00300">
    <property type="entry name" value="His_Phos_1"/>
    <property type="match status" value="1"/>
</dbReference>
<keyword evidence="2" id="KW-1185">Reference proteome</keyword>
<dbReference type="SMART" id="SM00855">
    <property type="entry name" value="PGAM"/>
    <property type="match status" value="1"/>
</dbReference>
<dbReference type="EC" id="3.1.3.-" evidence="1"/>
<organism evidence="1 2">
    <name type="scientific">Streptococcus caprae</name>
    <dbReference type="NCBI Taxonomy" id="1640501"/>
    <lineage>
        <taxon>Bacteria</taxon>
        <taxon>Bacillati</taxon>
        <taxon>Bacillota</taxon>
        <taxon>Bacilli</taxon>
        <taxon>Lactobacillales</taxon>
        <taxon>Streptococcaceae</taxon>
        <taxon>Streptococcus</taxon>
    </lineage>
</organism>
<name>A0ABV8CTD4_9STRE</name>